<dbReference type="EMBL" id="JAJJMB010008870">
    <property type="protein sequence ID" value="KAI3919874.1"/>
    <property type="molecule type" value="Genomic_DNA"/>
</dbReference>
<keyword evidence="3" id="KW-1185">Reference proteome</keyword>
<evidence type="ECO:0000313" key="2">
    <source>
        <dbReference type="EMBL" id="KAI3919874.1"/>
    </source>
</evidence>
<name>A0AAD4XKX2_9MAGN</name>
<comment type="caution">
    <text evidence="2">The sequence shown here is derived from an EMBL/GenBank/DDBJ whole genome shotgun (WGS) entry which is preliminary data.</text>
</comment>
<organism evidence="2 3">
    <name type="scientific">Papaver atlanticum</name>
    <dbReference type="NCBI Taxonomy" id="357466"/>
    <lineage>
        <taxon>Eukaryota</taxon>
        <taxon>Viridiplantae</taxon>
        <taxon>Streptophyta</taxon>
        <taxon>Embryophyta</taxon>
        <taxon>Tracheophyta</taxon>
        <taxon>Spermatophyta</taxon>
        <taxon>Magnoliopsida</taxon>
        <taxon>Ranunculales</taxon>
        <taxon>Papaveraceae</taxon>
        <taxon>Papaveroideae</taxon>
        <taxon>Papaver</taxon>
    </lineage>
</organism>
<accession>A0AAD4XKX2</accession>
<keyword evidence="1" id="KW-0812">Transmembrane</keyword>
<proteinExistence type="predicted"/>
<protein>
    <submittedName>
        <fullName evidence="2">Uncharacterized protein</fullName>
    </submittedName>
</protein>
<sequence>MNNTIKTIDTSIPSAEKEIFQIVSLQAGKKLNLLFLSIPGANVEFLIEIPVDVVLQCSWSSLILLSGVVAAVTLLLYVQGIVLFLGSEF</sequence>
<evidence type="ECO:0000256" key="1">
    <source>
        <dbReference type="SAM" id="Phobius"/>
    </source>
</evidence>
<feature type="transmembrane region" description="Helical" evidence="1">
    <location>
        <begin position="62"/>
        <end position="85"/>
    </location>
</feature>
<evidence type="ECO:0000313" key="3">
    <source>
        <dbReference type="Proteomes" id="UP001202328"/>
    </source>
</evidence>
<keyword evidence="1" id="KW-0472">Membrane</keyword>
<gene>
    <name evidence="2" type="ORF">MKW98_001130</name>
</gene>
<reference evidence="2" key="1">
    <citation type="submission" date="2022-04" db="EMBL/GenBank/DDBJ databases">
        <title>A functionally conserved STORR gene fusion in Papaver species that diverged 16.8 million years ago.</title>
        <authorList>
            <person name="Catania T."/>
        </authorList>
    </citation>
    <scope>NUCLEOTIDE SEQUENCE</scope>
    <source>
        <strain evidence="2">S-188037</strain>
    </source>
</reference>
<dbReference type="Proteomes" id="UP001202328">
    <property type="component" value="Unassembled WGS sequence"/>
</dbReference>
<dbReference type="AlphaFoldDB" id="A0AAD4XKX2"/>
<keyword evidence="1" id="KW-1133">Transmembrane helix</keyword>